<organism evidence="1 2">
    <name type="scientific">Elongatibacter sediminis</name>
    <dbReference type="NCBI Taxonomy" id="3119006"/>
    <lineage>
        <taxon>Bacteria</taxon>
        <taxon>Pseudomonadati</taxon>
        <taxon>Pseudomonadota</taxon>
        <taxon>Gammaproteobacteria</taxon>
        <taxon>Chromatiales</taxon>
        <taxon>Wenzhouxiangellaceae</taxon>
        <taxon>Elongatibacter</taxon>
    </lineage>
</organism>
<reference evidence="1 2" key="1">
    <citation type="submission" date="2024-02" db="EMBL/GenBank/DDBJ databases">
        <title>A novel Wenzhouxiangellaceae bacterium, isolated from coastal sediments.</title>
        <authorList>
            <person name="Du Z.-J."/>
            <person name="Ye Y.-Q."/>
            <person name="Zhang X.-Y."/>
        </authorList>
    </citation>
    <scope>NUCLEOTIDE SEQUENCE [LARGE SCALE GENOMIC DNA]</scope>
    <source>
        <strain evidence="1 2">CH-27</strain>
    </source>
</reference>
<dbReference type="AlphaFoldDB" id="A0AAW9RFN4"/>
<gene>
    <name evidence="1" type="ORF">V3330_01905</name>
</gene>
<dbReference type="Proteomes" id="UP001359886">
    <property type="component" value="Unassembled WGS sequence"/>
</dbReference>
<dbReference type="RefSeq" id="WP_354693686.1">
    <property type="nucleotide sequence ID" value="NZ_JAZHOG010000001.1"/>
</dbReference>
<comment type="caution">
    <text evidence="1">The sequence shown here is derived from an EMBL/GenBank/DDBJ whole genome shotgun (WGS) entry which is preliminary data.</text>
</comment>
<keyword evidence="2" id="KW-1185">Reference proteome</keyword>
<dbReference type="Gene3D" id="3.30.420.40">
    <property type="match status" value="2"/>
</dbReference>
<accession>A0AAW9RFN4</accession>
<sequence>MTESPVCIELNDCEIRVARDGDIVVRSPGFAVVGKNEIEVGEKAVRKAWLNPRAAWNRYWQQLNVDPLPNPTARARHHADLAYAHLLALHEDAGKPDTAVFAVPGHYSNEQLALLLGLVEASPLAAVGLVDTAVAAAAAHAGPGSYVHAELYLHQSVLTRIEVGDEVVRTAVHVVGDPGWVRVLEDCANRVADLFIEQTRFDPQHHAETEQALFDRLPGLLHALAGAPEVAVEIPYGGTVHLAQVPRSAIHAVLRPAFRRLTDELEAVSAGAVVLMGDRLAGLPGLASDMEAVEVLPADGVFTACRAQLERIHTPGEALDFVTRLAARRGGPVAPESAPAPVAGMGSATVPEPKKAASAEAGIPPVTHVLCGHQAVILDGGEVLLDGQECRIAGDAAHAHAALRAEEGGWGVHALNGAELLLNGESVPTPVQVRLGDQLRFSGGAAKYLFINVPR</sequence>
<dbReference type="EMBL" id="JAZHOG010000001">
    <property type="protein sequence ID" value="MEJ8566366.1"/>
    <property type="molecule type" value="Genomic_DNA"/>
</dbReference>
<evidence type="ECO:0008006" key="3">
    <source>
        <dbReference type="Google" id="ProtNLM"/>
    </source>
</evidence>
<evidence type="ECO:0000313" key="1">
    <source>
        <dbReference type="EMBL" id="MEJ8566366.1"/>
    </source>
</evidence>
<protein>
    <recommendedName>
        <fullName evidence="3">FHA domain-containing protein</fullName>
    </recommendedName>
</protein>
<dbReference type="Gene3D" id="3.90.640.10">
    <property type="entry name" value="Actin, Chain A, domain 4"/>
    <property type="match status" value="1"/>
</dbReference>
<name>A0AAW9RFN4_9GAMM</name>
<evidence type="ECO:0000313" key="2">
    <source>
        <dbReference type="Proteomes" id="UP001359886"/>
    </source>
</evidence>
<proteinExistence type="predicted"/>